<dbReference type="HOGENOM" id="CLU_2074525_0_0_1"/>
<reference evidence="3" key="2">
    <citation type="submission" date="2015-01" db="EMBL/GenBank/DDBJ databases">
        <title>Evolutionary Origins and Diversification of the Mycorrhizal Mutualists.</title>
        <authorList>
            <consortium name="DOE Joint Genome Institute"/>
            <consortium name="Mycorrhizal Genomics Consortium"/>
            <person name="Kohler A."/>
            <person name="Kuo A."/>
            <person name="Nagy L.G."/>
            <person name="Floudas D."/>
            <person name="Copeland A."/>
            <person name="Barry K.W."/>
            <person name="Cichocki N."/>
            <person name="Veneault-Fourrey C."/>
            <person name="LaButti K."/>
            <person name="Lindquist E.A."/>
            <person name="Lipzen A."/>
            <person name="Lundell T."/>
            <person name="Morin E."/>
            <person name="Murat C."/>
            <person name="Riley R."/>
            <person name="Ohm R."/>
            <person name="Sun H."/>
            <person name="Tunlid A."/>
            <person name="Henrissat B."/>
            <person name="Grigoriev I.V."/>
            <person name="Hibbett D.S."/>
            <person name="Martin F."/>
        </authorList>
    </citation>
    <scope>NUCLEOTIDE SEQUENCE [LARGE SCALE GENOMIC DNA]</scope>
    <source>
        <strain evidence="3">Foug A</strain>
    </source>
</reference>
<keyword evidence="3" id="KW-1185">Reference proteome</keyword>
<dbReference type="InParanoid" id="A0A0C3D2C8"/>
<sequence>MEKLLAAWQPQVLEYIIACHHPTEKIIAMKRPSLKASCSQPPKSKAQSSAKVKGKKCAVSSSEPESTDGEDEQHTKHSSKSNCRQLKHAQLDVLDAEVVEVGILEEGPQPFLTIRKNP</sequence>
<evidence type="ECO:0000313" key="3">
    <source>
        <dbReference type="Proteomes" id="UP000053989"/>
    </source>
</evidence>
<evidence type="ECO:0000256" key="1">
    <source>
        <dbReference type="SAM" id="MobiDB-lite"/>
    </source>
</evidence>
<feature type="compositionally biased region" description="Polar residues" evidence="1">
    <location>
        <begin position="36"/>
        <end position="50"/>
    </location>
</feature>
<feature type="region of interest" description="Disordered" evidence="1">
    <location>
        <begin position="34"/>
        <end position="84"/>
    </location>
</feature>
<dbReference type="EMBL" id="KN822386">
    <property type="protein sequence ID" value="KIM50549.1"/>
    <property type="molecule type" value="Genomic_DNA"/>
</dbReference>
<organism evidence="2 3">
    <name type="scientific">Scleroderma citrinum Foug A</name>
    <dbReference type="NCBI Taxonomy" id="1036808"/>
    <lineage>
        <taxon>Eukaryota</taxon>
        <taxon>Fungi</taxon>
        <taxon>Dikarya</taxon>
        <taxon>Basidiomycota</taxon>
        <taxon>Agaricomycotina</taxon>
        <taxon>Agaricomycetes</taxon>
        <taxon>Agaricomycetidae</taxon>
        <taxon>Boletales</taxon>
        <taxon>Sclerodermatineae</taxon>
        <taxon>Sclerodermataceae</taxon>
        <taxon>Scleroderma</taxon>
    </lineage>
</organism>
<gene>
    <name evidence="2" type="ORF">SCLCIDRAFT_34178</name>
</gene>
<dbReference type="AlphaFoldDB" id="A0A0C3D2C8"/>
<dbReference type="Proteomes" id="UP000053989">
    <property type="component" value="Unassembled WGS sequence"/>
</dbReference>
<name>A0A0C3D2C8_9AGAM</name>
<evidence type="ECO:0000313" key="2">
    <source>
        <dbReference type="EMBL" id="KIM50549.1"/>
    </source>
</evidence>
<accession>A0A0C3D2C8</accession>
<reference evidence="2 3" key="1">
    <citation type="submission" date="2014-04" db="EMBL/GenBank/DDBJ databases">
        <authorList>
            <consortium name="DOE Joint Genome Institute"/>
            <person name="Kuo A."/>
            <person name="Kohler A."/>
            <person name="Nagy L.G."/>
            <person name="Floudas D."/>
            <person name="Copeland A."/>
            <person name="Barry K.W."/>
            <person name="Cichocki N."/>
            <person name="Veneault-Fourrey C."/>
            <person name="LaButti K."/>
            <person name="Lindquist E.A."/>
            <person name="Lipzen A."/>
            <person name="Lundell T."/>
            <person name="Morin E."/>
            <person name="Murat C."/>
            <person name="Sun H."/>
            <person name="Tunlid A."/>
            <person name="Henrissat B."/>
            <person name="Grigoriev I.V."/>
            <person name="Hibbett D.S."/>
            <person name="Martin F."/>
            <person name="Nordberg H.P."/>
            <person name="Cantor M.N."/>
            <person name="Hua S.X."/>
        </authorList>
    </citation>
    <scope>NUCLEOTIDE SEQUENCE [LARGE SCALE GENOMIC DNA]</scope>
    <source>
        <strain evidence="2 3">Foug A</strain>
    </source>
</reference>
<protein>
    <submittedName>
        <fullName evidence="2">Uncharacterized protein</fullName>
    </submittedName>
</protein>
<proteinExistence type="predicted"/>